<keyword evidence="2" id="KW-0812">Transmembrane</keyword>
<dbReference type="Proteomes" id="UP001064632">
    <property type="component" value="Chromosome"/>
</dbReference>
<organism evidence="4 5">
    <name type="scientific">Tahibacter amnicola</name>
    <dbReference type="NCBI Taxonomy" id="2976241"/>
    <lineage>
        <taxon>Bacteria</taxon>
        <taxon>Pseudomonadati</taxon>
        <taxon>Pseudomonadota</taxon>
        <taxon>Gammaproteobacteria</taxon>
        <taxon>Lysobacterales</taxon>
        <taxon>Rhodanobacteraceae</taxon>
        <taxon>Tahibacter</taxon>
    </lineage>
</organism>
<dbReference type="PANTHER" id="PTHR10566:SF113">
    <property type="entry name" value="PROTEIN ACTIVITY OF BC1 COMPLEX KINASE 7, CHLOROPLASTIC"/>
    <property type="match status" value="1"/>
</dbReference>
<dbReference type="RefSeq" id="WP_261693472.1">
    <property type="nucleotide sequence ID" value="NZ_CP104694.1"/>
</dbReference>
<dbReference type="InterPro" id="IPR050154">
    <property type="entry name" value="UbiB_kinase"/>
</dbReference>
<gene>
    <name evidence="4" type="ORF">N4264_17260</name>
</gene>
<keyword evidence="2" id="KW-1133">Transmembrane helix</keyword>
<dbReference type="InterPro" id="IPR004147">
    <property type="entry name" value="ABC1_dom"/>
</dbReference>
<keyword evidence="5" id="KW-1185">Reference proteome</keyword>
<dbReference type="Pfam" id="PF03109">
    <property type="entry name" value="ABC1"/>
    <property type="match status" value="1"/>
</dbReference>
<dbReference type="InterPro" id="IPR011009">
    <property type="entry name" value="Kinase-like_dom_sf"/>
</dbReference>
<evidence type="ECO:0000313" key="5">
    <source>
        <dbReference type="Proteomes" id="UP001064632"/>
    </source>
</evidence>
<protein>
    <submittedName>
        <fullName evidence="4">AarF/UbiB family protein</fullName>
    </submittedName>
</protein>
<keyword evidence="2" id="KW-0472">Membrane</keyword>
<feature type="domain" description="Protein kinase" evidence="3">
    <location>
        <begin position="122"/>
        <end position="478"/>
    </location>
</feature>
<dbReference type="InterPro" id="IPR000719">
    <property type="entry name" value="Prot_kinase_dom"/>
</dbReference>
<reference evidence="4" key="1">
    <citation type="submission" date="2022-09" db="EMBL/GenBank/DDBJ databases">
        <title>Tahibacter sp. nov., isolated from a fresh water.</title>
        <authorList>
            <person name="Baek J.H."/>
            <person name="Lee J.K."/>
            <person name="Kim J.M."/>
            <person name="Jeon C.O."/>
        </authorList>
    </citation>
    <scope>NUCLEOTIDE SEQUENCE</scope>
    <source>
        <strain evidence="4">W38</strain>
    </source>
</reference>
<feature type="transmembrane region" description="Helical" evidence="2">
    <location>
        <begin position="526"/>
        <end position="550"/>
    </location>
</feature>
<feature type="transmembrane region" description="Helical" evidence="2">
    <location>
        <begin position="493"/>
        <end position="514"/>
    </location>
</feature>
<evidence type="ECO:0000259" key="3">
    <source>
        <dbReference type="PROSITE" id="PS50011"/>
    </source>
</evidence>
<dbReference type="SUPFAM" id="SSF56112">
    <property type="entry name" value="Protein kinase-like (PK-like)"/>
    <property type="match status" value="1"/>
</dbReference>
<dbReference type="PROSITE" id="PS50011">
    <property type="entry name" value="PROTEIN_KINASE_DOM"/>
    <property type="match status" value="1"/>
</dbReference>
<dbReference type="EMBL" id="CP104694">
    <property type="protein sequence ID" value="UXI66488.1"/>
    <property type="molecule type" value="Genomic_DNA"/>
</dbReference>
<dbReference type="PANTHER" id="PTHR10566">
    <property type="entry name" value="CHAPERONE-ACTIVITY OF BC1 COMPLEX CABC1 -RELATED"/>
    <property type="match status" value="1"/>
</dbReference>
<evidence type="ECO:0000256" key="2">
    <source>
        <dbReference type="SAM" id="Phobius"/>
    </source>
</evidence>
<evidence type="ECO:0000313" key="4">
    <source>
        <dbReference type="EMBL" id="UXI66488.1"/>
    </source>
</evidence>
<comment type="similarity">
    <text evidence="1">Belongs to the protein kinase superfamily. ADCK protein kinase family.</text>
</comment>
<dbReference type="Gene3D" id="1.10.510.10">
    <property type="entry name" value="Transferase(Phosphotransferase) domain 1"/>
    <property type="match status" value="1"/>
</dbReference>
<accession>A0ABY6B8T4</accession>
<proteinExistence type="inferred from homology"/>
<dbReference type="CDD" id="cd05121">
    <property type="entry name" value="ABC1_ADCK3-like"/>
    <property type="match status" value="1"/>
</dbReference>
<name>A0ABY6B8T4_9GAMM</name>
<sequence length="562" mass="62020">MDERVTAMDASTAGERGGAWSRTARLTRFVIKHRALAGLIGEHQDATHDAPGAEAFVADLQALGPAFIKIGQTLSTRPDLLPPDYRLALEKLQDDVDVVPFAQIRQLVESELGVRLTKAFSRFDEEPLAAASLAQVHAAQLRDGTEVAVKVQRPHIAEEIATDLKILSHLADAADRCTEHGRRVRFKQWIAEMSDTLKEELDYRLEAENLRVFAAHLSEHRNLVVPRVYGDLSSARVLTMERIRGAKVSQAIALRRLDQPLGDRATELIRGYLDQVFVHGLVHADPHPGNVMIDDFGRIALVDLGMVARLGPRMRTALMKVLFAAVEGDDDQVADECASISERLAMFDEVVWRRRCGRLIGRYATQEPGHGISEGQLLIELTRVGIESGLRPPPEMGLLGKTLLNLDNVARLLDPEIAVRDIVRRHMASLVRGRVGSAFRPAALMTRSVDLLELLQDFPRQARAILENIARNRVRVRLAGLEESRLLENLQKIANRISAGIITAGLIIGAALALRVDAGTRLWGYPALALVMFVGAFCLGAVLVVSAMLTDRHVSPYRARKP</sequence>
<evidence type="ECO:0000256" key="1">
    <source>
        <dbReference type="ARBA" id="ARBA00009670"/>
    </source>
</evidence>